<evidence type="ECO:0000259" key="28">
    <source>
        <dbReference type="PROSITE" id="PS50113"/>
    </source>
</evidence>
<feature type="domain" description="PAC" evidence="28">
    <location>
        <begin position="425"/>
        <end position="477"/>
    </location>
</feature>
<evidence type="ECO:0000256" key="18">
    <source>
        <dbReference type="ARBA" id="ARBA00058004"/>
    </source>
</evidence>
<keyword evidence="16" id="KW-0843">Virulence</keyword>
<keyword evidence="15" id="KW-0902">Two-component regulatory system</keyword>
<evidence type="ECO:0000256" key="10">
    <source>
        <dbReference type="ARBA" id="ARBA00022729"/>
    </source>
</evidence>
<feature type="domain" description="Response regulatory" evidence="26">
    <location>
        <begin position="742"/>
        <end position="865"/>
    </location>
</feature>
<dbReference type="SUPFAM" id="SSF47384">
    <property type="entry name" value="Homodimeric domain of signal transducing histidine kinase"/>
    <property type="match status" value="1"/>
</dbReference>
<comment type="function">
    <text evidence="18">Member of the two-component regulatory system BvgS/BvgA. Phosphorylates BvgA via a four-step phosphorelay in response to environmental signals.</text>
</comment>
<evidence type="ECO:0000256" key="22">
    <source>
        <dbReference type="PROSITE-ProRule" id="PRU00110"/>
    </source>
</evidence>
<dbReference type="SUPFAM" id="SSF52172">
    <property type="entry name" value="CheY-like"/>
    <property type="match status" value="2"/>
</dbReference>
<dbReference type="GO" id="GO:0000155">
    <property type="term" value="F:phosphorelay sensor kinase activity"/>
    <property type="evidence" value="ECO:0007669"/>
    <property type="project" value="InterPro"/>
</dbReference>
<dbReference type="InterPro" id="IPR035965">
    <property type="entry name" value="PAS-like_dom_sf"/>
</dbReference>
<evidence type="ECO:0000256" key="14">
    <source>
        <dbReference type="ARBA" id="ARBA00022989"/>
    </source>
</evidence>
<feature type="domain" description="HPt" evidence="29">
    <location>
        <begin position="1066"/>
        <end position="1167"/>
    </location>
</feature>
<dbReference type="GO" id="GO:0032991">
    <property type="term" value="C:protein-containing complex"/>
    <property type="evidence" value="ECO:0007669"/>
    <property type="project" value="UniProtKB-ARBA"/>
</dbReference>
<feature type="domain" description="Response regulatory" evidence="26">
    <location>
        <begin position="887"/>
        <end position="1005"/>
    </location>
</feature>
<dbReference type="PANTHER" id="PTHR45339">
    <property type="entry name" value="HYBRID SIGNAL TRANSDUCTION HISTIDINE KINASE J"/>
    <property type="match status" value="1"/>
</dbReference>
<dbReference type="SMART" id="SM00086">
    <property type="entry name" value="PAC"/>
    <property type="match status" value="1"/>
</dbReference>
<dbReference type="SMART" id="SM00387">
    <property type="entry name" value="HATPase_c"/>
    <property type="match status" value="1"/>
</dbReference>
<evidence type="ECO:0000256" key="15">
    <source>
        <dbReference type="ARBA" id="ARBA00023012"/>
    </source>
</evidence>
<dbReference type="InterPro" id="IPR036890">
    <property type="entry name" value="HATPase_C_sf"/>
</dbReference>
<evidence type="ECO:0000313" key="30">
    <source>
        <dbReference type="EMBL" id="MBA5605042.1"/>
    </source>
</evidence>
<evidence type="ECO:0000256" key="23">
    <source>
        <dbReference type="PROSITE-ProRule" id="PRU00169"/>
    </source>
</evidence>
<dbReference type="InterPro" id="IPR001610">
    <property type="entry name" value="PAC"/>
</dbReference>
<evidence type="ECO:0000256" key="8">
    <source>
        <dbReference type="ARBA" id="ARBA00022679"/>
    </source>
</evidence>
<dbReference type="FunFam" id="3.30.565.10:FF:000010">
    <property type="entry name" value="Sensor histidine kinase RcsC"/>
    <property type="match status" value="1"/>
</dbReference>
<evidence type="ECO:0000256" key="17">
    <source>
        <dbReference type="ARBA" id="ARBA00023136"/>
    </source>
</evidence>
<dbReference type="PROSITE" id="PS50109">
    <property type="entry name" value="HIS_KIN"/>
    <property type="match status" value="1"/>
</dbReference>
<dbReference type="InterPro" id="IPR011006">
    <property type="entry name" value="CheY-like_superfamily"/>
</dbReference>
<dbReference type="Pfam" id="PF01627">
    <property type="entry name" value="Hpt"/>
    <property type="match status" value="1"/>
</dbReference>
<evidence type="ECO:0000256" key="12">
    <source>
        <dbReference type="ARBA" id="ARBA00022777"/>
    </source>
</evidence>
<dbReference type="InterPro" id="IPR013655">
    <property type="entry name" value="PAS_fold_3"/>
</dbReference>
<keyword evidence="8" id="KW-0808">Transferase</keyword>
<feature type="modified residue" description="4-aspartylphosphate" evidence="23">
    <location>
        <position position="938"/>
    </location>
</feature>
<evidence type="ECO:0000256" key="13">
    <source>
        <dbReference type="ARBA" id="ARBA00022840"/>
    </source>
</evidence>
<evidence type="ECO:0000256" key="16">
    <source>
        <dbReference type="ARBA" id="ARBA00023026"/>
    </source>
</evidence>
<dbReference type="InterPro" id="IPR003594">
    <property type="entry name" value="HATPase_dom"/>
</dbReference>
<evidence type="ECO:0000256" key="1">
    <source>
        <dbReference type="ARBA" id="ARBA00000085"/>
    </source>
</evidence>
<comment type="subcellular location">
    <subcellularLocation>
        <location evidence="3">Cell membrane</location>
        <topology evidence="3">Multi-pass membrane protein</topology>
    </subcellularLocation>
    <subcellularLocation>
        <location evidence="2">Cytoplasm</location>
    </subcellularLocation>
</comment>
<dbReference type="InterPro" id="IPR036097">
    <property type="entry name" value="HisK_dim/P_sf"/>
</dbReference>
<evidence type="ECO:0000256" key="6">
    <source>
        <dbReference type="ARBA" id="ARBA00022490"/>
    </source>
</evidence>
<dbReference type="InterPro" id="IPR000700">
    <property type="entry name" value="PAS-assoc_C"/>
</dbReference>
<keyword evidence="7 23" id="KW-0597">Phosphoprotein</keyword>
<dbReference type="CDD" id="cd00082">
    <property type="entry name" value="HisKA"/>
    <property type="match status" value="1"/>
</dbReference>
<reference evidence="30 31" key="1">
    <citation type="submission" date="2020-07" db="EMBL/GenBank/DDBJ databases">
        <title>Novel species isolated from subtropical streams in China.</title>
        <authorList>
            <person name="Lu H."/>
        </authorList>
    </citation>
    <scope>NUCLEOTIDE SEQUENCE [LARGE SCALE GENOMIC DNA]</scope>
    <source>
        <strain evidence="30 31">FT3S</strain>
    </source>
</reference>
<feature type="domain" description="Histidine kinase" evidence="25">
    <location>
        <begin position="495"/>
        <end position="716"/>
    </location>
</feature>
<keyword evidence="9 24" id="KW-0812">Transmembrane</keyword>
<dbReference type="CDD" id="cd17546">
    <property type="entry name" value="REC_hyHK_CKI1_RcsC-like"/>
    <property type="match status" value="2"/>
</dbReference>
<evidence type="ECO:0000259" key="25">
    <source>
        <dbReference type="PROSITE" id="PS50109"/>
    </source>
</evidence>
<dbReference type="InterPro" id="IPR001789">
    <property type="entry name" value="Sig_transdc_resp-reg_receiver"/>
</dbReference>
<keyword evidence="12" id="KW-0418">Kinase</keyword>
<dbReference type="Gene3D" id="1.20.120.160">
    <property type="entry name" value="HPT domain"/>
    <property type="match status" value="1"/>
</dbReference>
<feature type="transmembrane region" description="Helical" evidence="24">
    <location>
        <begin position="20"/>
        <end position="43"/>
    </location>
</feature>
<dbReference type="PROSITE" id="PS50110">
    <property type="entry name" value="RESPONSE_REGULATORY"/>
    <property type="match status" value="2"/>
</dbReference>
<dbReference type="PROSITE" id="PS50894">
    <property type="entry name" value="HPT"/>
    <property type="match status" value="1"/>
</dbReference>
<evidence type="ECO:0000256" key="24">
    <source>
        <dbReference type="SAM" id="Phobius"/>
    </source>
</evidence>
<dbReference type="Gene3D" id="3.30.450.20">
    <property type="entry name" value="PAS domain"/>
    <property type="match status" value="3"/>
</dbReference>
<keyword evidence="13" id="KW-0067">ATP-binding</keyword>
<evidence type="ECO:0000256" key="9">
    <source>
        <dbReference type="ARBA" id="ARBA00022692"/>
    </source>
</evidence>
<dbReference type="SMART" id="SM00388">
    <property type="entry name" value="HisKA"/>
    <property type="match status" value="1"/>
</dbReference>
<keyword evidence="14 24" id="KW-1133">Transmembrane helix</keyword>
<keyword evidence="10" id="KW-0732">Signal</keyword>
<dbReference type="InterPro" id="IPR008207">
    <property type="entry name" value="Sig_transdc_His_kin_Hpt_dom"/>
</dbReference>
<gene>
    <name evidence="30" type="ORF">H3H36_06655</name>
</gene>
<dbReference type="PROSITE" id="PS50113">
    <property type="entry name" value="PAC"/>
    <property type="match status" value="1"/>
</dbReference>
<dbReference type="SUPFAM" id="SSF47226">
    <property type="entry name" value="Histidine-containing phosphotransfer domain, HPT domain"/>
    <property type="match status" value="1"/>
</dbReference>
<dbReference type="SMART" id="SM00448">
    <property type="entry name" value="REC"/>
    <property type="match status" value="2"/>
</dbReference>
<dbReference type="InterPro" id="IPR004358">
    <property type="entry name" value="Sig_transdc_His_kin-like_C"/>
</dbReference>
<proteinExistence type="predicted"/>
<dbReference type="Gene3D" id="1.10.287.130">
    <property type="match status" value="1"/>
</dbReference>
<dbReference type="Pfam" id="PF08447">
    <property type="entry name" value="PAS_3"/>
    <property type="match status" value="1"/>
</dbReference>
<evidence type="ECO:0000259" key="29">
    <source>
        <dbReference type="PROSITE" id="PS50894"/>
    </source>
</evidence>
<feature type="modified residue" description="Phosphohistidine" evidence="22">
    <location>
        <position position="1105"/>
    </location>
</feature>
<dbReference type="InterPro" id="IPR005467">
    <property type="entry name" value="His_kinase_dom"/>
</dbReference>
<dbReference type="EC" id="2.7.13.3" evidence="4"/>
<dbReference type="SUPFAM" id="SSF55785">
    <property type="entry name" value="PYP-like sensor domain (PAS domain)"/>
    <property type="match status" value="1"/>
</dbReference>
<evidence type="ECO:0000256" key="7">
    <source>
        <dbReference type="ARBA" id="ARBA00022553"/>
    </source>
</evidence>
<keyword evidence="17 24" id="KW-0472">Membrane</keyword>
<dbReference type="PROSITE" id="PS50112">
    <property type="entry name" value="PAS"/>
    <property type="match status" value="1"/>
</dbReference>
<evidence type="ECO:0000256" key="4">
    <source>
        <dbReference type="ARBA" id="ARBA00012438"/>
    </source>
</evidence>
<comment type="subunit">
    <text evidence="19">At low DSF concentrations, interacts with RpfF.</text>
</comment>
<dbReference type="CDD" id="cd12915">
    <property type="entry name" value="PDC2_DGC_like"/>
    <property type="match status" value="1"/>
</dbReference>
<keyword evidence="31" id="KW-1185">Reference proteome</keyword>
<feature type="modified residue" description="4-aspartylphosphate" evidence="23">
    <location>
        <position position="795"/>
    </location>
</feature>
<evidence type="ECO:0000256" key="19">
    <source>
        <dbReference type="ARBA" id="ARBA00064003"/>
    </source>
</evidence>
<evidence type="ECO:0000256" key="21">
    <source>
        <dbReference type="ARBA" id="ARBA00070152"/>
    </source>
</evidence>
<dbReference type="Pfam" id="PF00512">
    <property type="entry name" value="HisKA"/>
    <property type="match status" value="1"/>
</dbReference>
<dbReference type="SMART" id="SM00091">
    <property type="entry name" value="PAS"/>
    <property type="match status" value="1"/>
</dbReference>
<keyword evidence="5" id="KW-1003">Cell membrane</keyword>
<dbReference type="GO" id="GO:0005886">
    <property type="term" value="C:plasma membrane"/>
    <property type="evidence" value="ECO:0007669"/>
    <property type="project" value="UniProtKB-SubCell"/>
</dbReference>
<dbReference type="GO" id="GO:0005737">
    <property type="term" value="C:cytoplasm"/>
    <property type="evidence" value="ECO:0007669"/>
    <property type="project" value="UniProtKB-SubCell"/>
</dbReference>
<evidence type="ECO:0000256" key="11">
    <source>
        <dbReference type="ARBA" id="ARBA00022741"/>
    </source>
</evidence>
<feature type="domain" description="PAS" evidence="27">
    <location>
        <begin position="351"/>
        <end position="422"/>
    </location>
</feature>
<evidence type="ECO:0000313" key="31">
    <source>
        <dbReference type="Proteomes" id="UP000566711"/>
    </source>
</evidence>
<dbReference type="EMBL" id="JACEZS010000004">
    <property type="protein sequence ID" value="MBA5605042.1"/>
    <property type="molecule type" value="Genomic_DNA"/>
</dbReference>
<dbReference type="InterPro" id="IPR000014">
    <property type="entry name" value="PAS"/>
</dbReference>
<keyword evidence="6" id="KW-0963">Cytoplasm</keyword>
<dbReference type="CDD" id="cd00130">
    <property type="entry name" value="PAS"/>
    <property type="match status" value="1"/>
</dbReference>
<dbReference type="AlphaFoldDB" id="A0A7W2I631"/>
<dbReference type="Pfam" id="PF02518">
    <property type="entry name" value="HATPase_c"/>
    <property type="match status" value="1"/>
</dbReference>
<dbReference type="CDD" id="cd12914">
    <property type="entry name" value="PDC1_DGC_like"/>
    <property type="match status" value="1"/>
</dbReference>
<dbReference type="Gene3D" id="3.40.50.2300">
    <property type="match status" value="2"/>
</dbReference>
<protein>
    <recommendedName>
        <fullName evidence="20">Sensory/regulatory protein RpfC</fullName>
        <ecNumber evidence="4">2.7.13.3</ecNumber>
    </recommendedName>
    <alternativeName>
        <fullName evidence="21">Virulence sensor protein BvgS</fullName>
    </alternativeName>
</protein>
<dbReference type="FunFam" id="3.30.450.20:FF:000099">
    <property type="entry name" value="Sensory box sensor histidine kinase"/>
    <property type="match status" value="1"/>
</dbReference>
<comment type="catalytic activity">
    <reaction evidence="1">
        <text>ATP + protein L-histidine = ADP + protein N-phospho-L-histidine.</text>
        <dbReference type="EC" id="2.7.13.3"/>
    </reaction>
</comment>
<feature type="transmembrane region" description="Helical" evidence="24">
    <location>
        <begin position="302"/>
        <end position="324"/>
    </location>
</feature>
<evidence type="ECO:0000256" key="5">
    <source>
        <dbReference type="ARBA" id="ARBA00022475"/>
    </source>
</evidence>
<dbReference type="Proteomes" id="UP000566711">
    <property type="component" value="Unassembled WGS sequence"/>
</dbReference>
<name>A0A7W2I631_9BURK</name>
<dbReference type="RefSeq" id="WP_182215501.1">
    <property type="nucleotide sequence ID" value="NZ_JACEZS010000004.1"/>
</dbReference>
<dbReference type="GO" id="GO:0005524">
    <property type="term" value="F:ATP binding"/>
    <property type="evidence" value="ECO:0007669"/>
    <property type="project" value="UniProtKB-KW"/>
</dbReference>
<dbReference type="FunFam" id="1.10.287.130:FF:000002">
    <property type="entry name" value="Two-component osmosensing histidine kinase"/>
    <property type="match status" value="1"/>
</dbReference>
<evidence type="ECO:0000256" key="3">
    <source>
        <dbReference type="ARBA" id="ARBA00004651"/>
    </source>
</evidence>
<evidence type="ECO:0000259" key="27">
    <source>
        <dbReference type="PROSITE" id="PS50112"/>
    </source>
</evidence>
<dbReference type="Pfam" id="PF00072">
    <property type="entry name" value="Response_reg"/>
    <property type="match status" value="2"/>
</dbReference>
<dbReference type="Gene3D" id="3.30.565.10">
    <property type="entry name" value="Histidine kinase-like ATPase, C-terminal domain"/>
    <property type="match status" value="1"/>
</dbReference>
<accession>A0A7W2I631</accession>
<organism evidence="30 31">
    <name type="scientific">Rugamonas fusca</name>
    <dbReference type="NCBI Taxonomy" id="2758568"/>
    <lineage>
        <taxon>Bacteria</taxon>
        <taxon>Pseudomonadati</taxon>
        <taxon>Pseudomonadota</taxon>
        <taxon>Betaproteobacteria</taxon>
        <taxon>Burkholderiales</taxon>
        <taxon>Oxalobacteraceae</taxon>
        <taxon>Telluria group</taxon>
        <taxon>Rugamonas</taxon>
    </lineage>
</organism>
<sequence length="1173" mass="126402">MSLSSSPAPNLETVVKLRKLFTRLVAAVATILLILTIFVVHALNQSRLRYYAAAEETSRNLSVALENFLLSHFQEVDLSMRRAAQEFRTMQASGHFDDAAFSAYLRTLKERTPHANSVRGSNADGLVIYGDEVDPAHPQDLNIREFFQRARAERELVFGVPVKSRITGEWVLPLMYALTKPDGSFGGTAYVNMNTSRITELFASLNTGPHGVISLLDSQRRILHRYPEAPGIVIGSPAKLSAATEAVLAAGKAHATYRAESRLDGQWRVFNVERIGNYPVYVLVGLSSDDFLIPWYREIRNATIFLTVMYLLAGAFLASVRVAMRKQYQSLTQLVEKDAALQSSLARLTASESRWRSLTEGLPQMVWTTTPALKLDFLSHHWHEYTGVPTAQLLARAHWSAIVHPDDAQALEAAWRQAQANGREFRCDCRLLRHDGEWRLFDHHALAQRDADGMVLSWVGSSTDITEARAAHDALLLAKEQALQAGRAKSEFLANMSHEIRSPMNAVLGMLQLLQQTALDGRQHDYTSKAETAARALLGLLNDILDFSKVEAGKLALDPHPFSLDKLWRDLGVILSANVGDKNVEVLFRIDPALPSWVVGDALRLQQILLNLAGNAIKFTEAGEVVLSAKLAGHGERGLAIAFAVSDTGIGISAEHCRHIFDGFSQAEASTARRYGGTGLGLAISQRLTRMMGGTLQVDSTLGQGSVFSFVIELQPAVEPAELTGAAIATPLAAIEQLHDLDCLVVDDNASARQILSEIAHSFGWRVDVVDNGYDALAAVARRDPDHPYDVVFIDWRMPALDGWDTSWQIRRLLPEGKTPLIVMVTAYDRELLAQRQAELEPVLDGVLVKPVTASMMYNVVAEARLSQQVPAAAVAPLSQRRLAGLRLLLVEDNPTNQQVASELLGNDGADVEVAGCGQAAIDTLLRSGQRPDLILMDIQMPDMDGYEATRQIRARLGELAPPIVAMTANAMPADRAAALAAGMVDHVGKPFDLAQLIAVILRHARPDAANDAPATAGGAAVPSTAGGTVPSAAGAAAAATDRETRAAAPAVQLNSATALARMGGLAPVYLMALRSFAAEVERSRAALREAVDERRLDTAPTVLHTLKGVSGTVGAEALAALAAQAEATLRGTADPAACTAQIEAVLAALPATAAAVEQLALRMAAQADGHAA</sequence>
<evidence type="ECO:0000256" key="20">
    <source>
        <dbReference type="ARBA" id="ARBA00068150"/>
    </source>
</evidence>
<dbReference type="InterPro" id="IPR003661">
    <property type="entry name" value="HisK_dim/P_dom"/>
</dbReference>
<dbReference type="PANTHER" id="PTHR45339:SF1">
    <property type="entry name" value="HYBRID SIGNAL TRANSDUCTION HISTIDINE KINASE J"/>
    <property type="match status" value="1"/>
</dbReference>
<dbReference type="NCBIfam" id="TIGR00229">
    <property type="entry name" value="sensory_box"/>
    <property type="match status" value="1"/>
</dbReference>
<dbReference type="CDD" id="cd16922">
    <property type="entry name" value="HATPase_EvgS-ArcB-TorS-like"/>
    <property type="match status" value="1"/>
</dbReference>
<dbReference type="SUPFAM" id="SSF55874">
    <property type="entry name" value="ATPase domain of HSP90 chaperone/DNA topoisomerase II/histidine kinase"/>
    <property type="match status" value="1"/>
</dbReference>
<keyword evidence="11" id="KW-0547">Nucleotide-binding</keyword>
<dbReference type="InterPro" id="IPR036641">
    <property type="entry name" value="HPT_dom_sf"/>
</dbReference>
<evidence type="ECO:0000259" key="26">
    <source>
        <dbReference type="PROSITE" id="PS50110"/>
    </source>
</evidence>
<dbReference type="PRINTS" id="PR00344">
    <property type="entry name" value="BCTRLSENSOR"/>
</dbReference>
<comment type="caution">
    <text evidence="30">The sequence shown here is derived from an EMBL/GenBank/DDBJ whole genome shotgun (WGS) entry which is preliminary data.</text>
</comment>
<evidence type="ECO:0000256" key="2">
    <source>
        <dbReference type="ARBA" id="ARBA00004496"/>
    </source>
</evidence>